<dbReference type="EMBL" id="LHQS01000003">
    <property type="protein sequence ID" value="RXE55327.1"/>
    <property type="molecule type" value="Genomic_DNA"/>
</dbReference>
<feature type="transmembrane region" description="Helical" evidence="1">
    <location>
        <begin position="7"/>
        <end position="23"/>
    </location>
</feature>
<protein>
    <submittedName>
        <fullName evidence="2">Uncharacterized protein</fullName>
    </submittedName>
</protein>
<feature type="transmembrane region" description="Helical" evidence="1">
    <location>
        <begin position="60"/>
        <end position="80"/>
    </location>
</feature>
<evidence type="ECO:0000313" key="2">
    <source>
        <dbReference type="EMBL" id="RXE55327.1"/>
    </source>
</evidence>
<comment type="caution">
    <text evidence="2">The sequence shown here is derived from an EMBL/GenBank/DDBJ whole genome shotgun (WGS) entry which is preliminary data.</text>
</comment>
<name>A0A498GYV1_9EURY</name>
<reference evidence="2 3" key="1">
    <citation type="journal article" date="2015" name="Int. J. Syst. Evol. Microbiol.">
        <title>Methanoculleus taiwanensis sp. nov., a methanogen isolated from deep marine sediment at the deformation front area near Taiwan.</title>
        <authorList>
            <person name="Weng C.Y."/>
            <person name="Chen S.C."/>
            <person name="Lai M.C."/>
            <person name="Wu S.Y."/>
            <person name="Lin S."/>
            <person name="Yang T.F."/>
            <person name="Chen P.C."/>
        </authorList>
    </citation>
    <scope>NUCLEOTIDE SEQUENCE [LARGE SCALE GENOMIC DNA]</scope>
    <source>
        <strain evidence="2 3">CYW4</strain>
    </source>
</reference>
<keyword evidence="1" id="KW-1133">Transmembrane helix</keyword>
<keyword evidence="1" id="KW-0472">Membrane</keyword>
<feature type="transmembrane region" description="Helical" evidence="1">
    <location>
        <begin position="29"/>
        <end position="48"/>
    </location>
</feature>
<dbReference type="RefSeq" id="WP_128694496.1">
    <property type="nucleotide sequence ID" value="NZ_LHQS01000003.1"/>
</dbReference>
<dbReference type="AlphaFoldDB" id="A0A498GYV1"/>
<keyword evidence="3" id="KW-1185">Reference proteome</keyword>
<evidence type="ECO:0000256" key="1">
    <source>
        <dbReference type="SAM" id="Phobius"/>
    </source>
</evidence>
<keyword evidence="1" id="KW-0812">Transmembrane</keyword>
<dbReference type="OrthoDB" id="107765at2157"/>
<proteinExistence type="predicted"/>
<gene>
    <name evidence="2" type="ORF">ABH15_11220</name>
</gene>
<dbReference type="Proteomes" id="UP000290932">
    <property type="component" value="Unassembled WGS sequence"/>
</dbReference>
<accession>A0A498GYV1</accession>
<evidence type="ECO:0000313" key="3">
    <source>
        <dbReference type="Proteomes" id="UP000290932"/>
    </source>
</evidence>
<sequence length="83" mass="9006">MNLIRTLITLGAVFYTAVMLVQVTTNESILTQAAAGIILLVAVAALTWQRESLALKRYEMTLLWVSVLCFAVYALAGAFGRGL</sequence>
<organism evidence="2 3">
    <name type="scientific">Methanoculleus taiwanensis</name>
    <dbReference type="NCBI Taxonomy" id="1550565"/>
    <lineage>
        <taxon>Archaea</taxon>
        <taxon>Methanobacteriati</taxon>
        <taxon>Methanobacteriota</taxon>
        <taxon>Stenosarchaea group</taxon>
        <taxon>Methanomicrobia</taxon>
        <taxon>Methanomicrobiales</taxon>
        <taxon>Methanomicrobiaceae</taxon>
        <taxon>Methanoculleus</taxon>
    </lineage>
</organism>